<dbReference type="PANTHER" id="PTHR30543:SF21">
    <property type="entry name" value="NAD(P)H-DEPENDENT FMN REDUCTASE LOT6"/>
    <property type="match status" value="1"/>
</dbReference>
<dbReference type="SUPFAM" id="SSF52218">
    <property type="entry name" value="Flavoproteins"/>
    <property type="match status" value="1"/>
</dbReference>
<dbReference type="AlphaFoldDB" id="A0A3B1DXX8"/>
<dbReference type="GO" id="GO:0005829">
    <property type="term" value="C:cytosol"/>
    <property type="evidence" value="ECO:0007669"/>
    <property type="project" value="TreeGrafter"/>
</dbReference>
<dbReference type="Pfam" id="PF03358">
    <property type="entry name" value="FMN_red"/>
    <property type="match status" value="1"/>
</dbReference>
<reference evidence="2" key="1">
    <citation type="submission" date="2018-06" db="EMBL/GenBank/DDBJ databases">
        <authorList>
            <person name="Zhirakovskaya E."/>
        </authorList>
    </citation>
    <scope>NUCLEOTIDE SEQUENCE</scope>
</reference>
<dbReference type="InterPro" id="IPR029039">
    <property type="entry name" value="Flavoprotein-like_sf"/>
</dbReference>
<dbReference type="PANTHER" id="PTHR30543">
    <property type="entry name" value="CHROMATE REDUCTASE"/>
    <property type="match status" value="1"/>
</dbReference>
<dbReference type="GO" id="GO:0016491">
    <property type="term" value="F:oxidoreductase activity"/>
    <property type="evidence" value="ECO:0007669"/>
    <property type="project" value="InterPro"/>
</dbReference>
<accession>A0A3B1DXX8</accession>
<dbReference type="InterPro" id="IPR005025">
    <property type="entry name" value="FMN_Rdtase-like_dom"/>
</dbReference>
<protein>
    <submittedName>
        <fullName evidence="2">NADPH:quinone oxidoreductase</fullName>
    </submittedName>
</protein>
<proteinExistence type="predicted"/>
<feature type="domain" description="NADPH-dependent FMN reductase-like" evidence="1">
    <location>
        <begin position="5"/>
        <end position="154"/>
    </location>
</feature>
<dbReference type="InterPro" id="IPR050712">
    <property type="entry name" value="NAD(P)H-dep_reductase"/>
</dbReference>
<organism evidence="2">
    <name type="scientific">hydrothermal vent metagenome</name>
    <dbReference type="NCBI Taxonomy" id="652676"/>
    <lineage>
        <taxon>unclassified sequences</taxon>
        <taxon>metagenomes</taxon>
        <taxon>ecological metagenomes</taxon>
    </lineage>
</organism>
<evidence type="ECO:0000313" key="2">
    <source>
        <dbReference type="EMBL" id="VAX42013.1"/>
    </source>
</evidence>
<feature type="non-terminal residue" evidence="2">
    <location>
        <position position="166"/>
    </location>
</feature>
<evidence type="ECO:0000259" key="1">
    <source>
        <dbReference type="Pfam" id="PF03358"/>
    </source>
</evidence>
<name>A0A3B1DXX8_9ZZZZ</name>
<dbReference type="EMBL" id="UOGL01000609">
    <property type="protein sequence ID" value="VAX42013.1"/>
    <property type="molecule type" value="Genomic_DNA"/>
</dbReference>
<gene>
    <name evidence="2" type="ORF">MNBD_PLANCTO02-711</name>
</gene>
<sequence>MSKPSILAFAGSARKGSYNFQLLQVAVEGARAAGADVTVLDLKDYPLPLFDEDLEQSGTPYHATLLKQLFLKHDGLLIASPEYNGSVTPLLKNVIDWVSRPAEGEGRLAAYQGKVAALMTAVPGGGGLRGLLHLREILSSIGVIVLPSQTILPAAFEAFDENGQLK</sequence>
<dbReference type="GO" id="GO:0010181">
    <property type="term" value="F:FMN binding"/>
    <property type="evidence" value="ECO:0007669"/>
    <property type="project" value="TreeGrafter"/>
</dbReference>
<dbReference type="Gene3D" id="3.40.50.360">
    <property type="match status" value="1"/>
</dbReference>